<dbReference type="PANTHER" id="PTHR22966:SF29">
    <property type="entry name" value="PLANT CYSTEINE OXIDASE 3"/>
    <property type="match status" value="1"/>
</dbReference>
<dbReference type="EC" id="1.13.11.20" evidence="3"/>
<dbReference type="ExpressionAtlas" id="A0A1D6JHH8">
    <property type="expression patterns" value="baseline and differential"/>
</dbReference>
<accession>A0A1D6JHH8</accession>
<dbReference type="GO" id="GO:0017172">
    <property type="term" value="F:cysteine dioxygenase activity"/>
    <property type="evidence" value="ECO:0007669"/>
    <property type="project" value="UniProtKB-EC"/>
</dbReference>
<name>A0A1D6JHH8_MAIZE</name>
<dbReference type="GO" id="GO:0046872">
    <property type="term" value="F:metal ion binding"/>
    <property type="evidence" value="ECO:0007669"/>
    <property type="project" value="UniProtKB-KW"/>
</dbReference>
<evidence type="ECO:0000256" key="7">
    <source>
        <dbReference type="ARBA" id="ARBA00024284"/>
    </source>
</evidence>
<keyword evidence="6" id="KW-0408">Iron</keyword>
<evidence type="ECO:0000313" key="8">
    <source>
        <dbReference type="EMBL" id="AQK47082.1"/>
    </source>
</evidence>
<comment type="catalytic activity">
    <reaction evidence="7">
        <text>L-cysteine + O2 = 3-sulfino-L-alanine + H(+)</text>
        <dbReference type="Rhea" id="RHEA:20441"/>
        <dbReference type="ChEBI" id="CHEBI:15378"/>
        <dbReference type="ChEBI" id="CHEBI:15379"/>
        <dbReference type="ChEBI" id="CHEBI:35235"/>
        <dbReference type="ChEBI" id="CHEBI:61085"/>
        <dbReference type="EC" id="1.13.11.20"/>
    </reaction>
    <physiologicalReaction direction="left-to-right" evidence="7">
        <dbReference type="Rhea" id="RHEA:20442"/>
    </physiologicalReaction>
</comment>
<dbReference type="Gene3D" id="2.60.120.10">
    <property type="entry name" value="Jelly Rolls"/>
    <property type="match status" value="1"/>
</dbReference>
<dbReference type="CDD" id="cd20289">
    <property type="entry name" value="cupin_ADO"/>
    <property type="match status" value="1"/>
</dbReference>
<dbReference type="PANTHER" id="PTHR22966">
    <property type="entry name" value="2-AMINOETHANETHIOL DIOXYGENASE"/>
    <property type="match status" value="1"/>
</dbReference>
<dbReference type="EMBL" id="CM000786">
    <property type="protein sequence ID" value="AQK47082.1"/>
    <property type="molecule type" value="Genomic_DNA"/>
</dbReference>
<protein>
    <recommendedName>
        <fullName evidence="3">cysteine dioxygenase</fullName>
        <ecNumber evidence="3">1.13.11.20</ecNumber>
    </recommendedName>
</protein>
<organism evidence="8">
    <name type="scientific">Zea mays</name>
    <name type="common">Maize</name>
    <dbReference type="NCBI Taxonomy" id="4577"/>
    <lineage>
        <taxon>Eukaryota</taxon>
        <taxon>Viridiplantae</taxon>
        <taxon>Streptophyta</taxon>
        <taxon>Embryophyta</taxon>
        <taxon>Tracheophyta</taxon>
        <taxon>Spermatophyta</taxon>
        <taxon>Magnoliopsida</taxon>
        <taxon>Liliopsida</taxon>
        <taxon>Poales</taxon>
        <taxon>Poaceae</taxon>
        <taxon>PACMAD clade</taxon>
        <taxon>Panicoideae</taxon>
        <taxon>Andropogonodae</taxon>
        <taxon>Andropogoneae</taxon>
        <taxon>Tripsacinae</taxon>
        <taxon>Zea</taxon>
    </lineage>
</organism>
<keyword evidence="5" id="KW-0560">Oxidoreductase</keyword>
<comment type="cofactor">
    <cofactor evidence="1">
        <name>Fe(2+)</name>
        <dbReference type="ChEBI" id="CHEBI:29033"/>
    </cofactor>
</comment>
<evidence type="ECO:0000256" key="5">
    <source>
        <dbReference type="ARBA" id="ARBA00023002"/>
    </source>
</evidence>
<evidence type="ECO:0000256" key="1">
    <source>
        <dbReference type="ARBA" id="ARBA00001954"/>
    </source>
</evidence>
<evidence type="ECO:0000256" key="3">
    <source>
        <dbReference type="ARBA" id="ARBA00013133"/>
    </source>
</evidence>
<gene>
    <name evidence="8" type="ORF">ZEAMMB73_Zm00001d026556</name>
</gene>
<dbReference type="GO" id="GO:0070483">
    <property type="term" value="P:detection of hypoxia"/>
    <property type="evidence" value="ECO:0007669"/>
    <property type="project" value="UniProtKB-ARBA"/>
</dbReference>
<evidence type="ECO:0000256" key="2">
    <source>
        <dbReference type="ARBA" id="ARBA00006622"/>
    </source>
</evidence>
<dbReference type="Pfam" id="PF07847">
    <property type="entry name" value="PCO_ADO"/>
    <property type="match status" value="1"/>
</dbReference>
<reference evidence="8" key="1">
    <citation type="submission" date="2015-12" db="EMBL/GenBank/DDBJ databases">
        <title>Update maize B73 reference genome by single molecule sequencing technologies.</title>
        <authorList>
            <consortium name="Maize Genome Sequencing Project"/>
            <person name="Ware D."/>
        </authorList>
    </citation>
    <scope>NUCLEOTIDE SEQUENCE</scope>
    <source>
        <tissue evidence="8">Seedling</tissue>
    </source>
</reference>
<dbReference type="InterPro" id="IPR014710">
    <property type="entry name" value="RmlC-like_jellyroll"/>
</dbReference>
<proteinExistence type="inferred from homology"/>
<evidence type="ECO:0000256" key="6">
    <source>
        <dbReference type="ARBA" id="ARBA00023004"/>
    </source>
</evidence>
<keyword evidence="4" id="KW-0479">Metal-binding</keyword>
<evidence type="ECO:0000256" key="4">
    <source>
        <dbReference type="ARBA" id="ARBA00022723"/>
    </source>
</evidence>
<dbReference type="InterPro" id="IPR011051">
    <property type="entry name" value="RmlC_Cupin_sf"/>
</dbReference>
<dbReference type="AlphaFoldDB" id="A0A1D6JHH8"/>
<dbReference type="InterPro" id="IPR012864">
    <property type="entry name" value="PCO/ADO"/>
</dbReference>
<dbReference type="SUPFAM" id="SSF51182">
    <property type="entry name" value="RmlC-like cupins"/>
    <property type="match status" value="1"/>
</dbReference>
<sequence length="283" mass="31237">MAWGVSPRRQPSFPVQALYELCKRSFPSPSAASSSPPPADVVRSISSLMDTITPADVGLRDYNLEDDRGHGFFDSNLLKGSGRLPRWARPIKYLHIYSCDAFSVSSLVNPGSTIRTTTEMLLKACSAYLTYLLYFLCILQIGIFCLPTSSVIPLHDHPGMTVLSKILYGSMHVKSYDWIEPTVLASSQPARLAKLHTDDVRTAPCPTSILYPQSGGNLHCFTSVSSCAVLDVLAPPYNDDAGRICTYFHDYPFSSLCKLNPSLSSYCMLVLVERSLLWGLVRL</sequence>
<comment type="similarity">
    <text evidence="2">Belongs to the cysteine dioxygenase family.</text>
</comment>